<evidence type="ECO:0000313" key="1">
    <source>
        <dbReference type="EMBL" id="MPN61868.1"/>
    </source>
</evidence>
<protein>
    <submittedName>
        <fullName evidence="1">Uncharacterized protein</fullName>
    </submittedName>
</protein>
<accession>A0A645JDS0</accession>
<organism evidence="1">
    <name type="scientific">bioreactor metagenome</name>
    <dbReference type="NCBI Taxonomy" id="1076179"/>
    <lineage>
        <taxon>unclassified sequences</taxon>
        <taxon>metagenomes</taxon>
        <taxon>ecological metagenomes</taxon>
    </lineage>
</organism>
<name>A0A645JDS0_9ZZZZ</name>
<reference evidence="1" key="1">
    <citation type="submission" date="2019-08" db="EMBL/GenBank/DDBJ databases">
        <authorList>
            <person name="Kucharzyk K."/>
            <person name="Murdoch R.W."/>
            <person name="Higgins S."/>
            <person name="Loffler F."/>
        </authorList>
    </citation>
    <scope>NUCLEOTIDE SEQUENCE</scope>
</reference>
<dbReference type="AlphaFoldDB" id="A0A645JDS0"/>
<dbReference type="EMBL" id="VSSQ01139099">
    <property type="protein sequence ID" value="MPN61868.1"/>
    <property type="molecule type" value="Genomic_DNA"/>
</dbReference>
<proteinExistence type="predicted"/>
<gene>
    <name evidence="1" type="ORF">SDC9_209613</name>
</gene>
<comment type="caution">
    <text evidence="1">The sequence shown here is derived from an EMBL/GenBank/DDBJ whole genome shotgun (WGS) entry which is preliminary data.</text>
</comment>
<sequence>MGRKPFGKADQEAESFVFCVSPVLRGTFVDKTQDGRRNGLEVHFSRLDLDQVEYFINQAEKMTAALLDDRSVFLMG</sequence>